<reference evidence="7 8" key="1">
    <citation type="journal article" date="2020" name="Cell">
        <title>Large-Scale Comparative Analyses of Tick Genomes Elucidate Their Genetic Diversity and Vector Capacities.</title>
        <authorList>
            <consortium name="Tick Genome and Microbiome Consortium (TIGMIC)"/>
            <person name="Jia N."/>
            <person name="Wang J."/>
            <person name="Shi W."/>
            <person name="Du L."/>
            <person name="Sun Y."/>
            <person name="Zhan W."/>
            <person name="Jiang J.F."/>
            <person name="Wang Q."/>
            <person name="Zhang B."/>
            <person name="Ji P."/>
            <person name="Bell-Sakyi L."/>
            <person name="Cui X.M."/>
            <person name="Yuan T.T."/>
            <person name="Jiang B.G."/>
            <person name="Yang W.F."/>
            <person name="Lam T.T."/>
            <person name="Chang Q.C."/>
            <person name="Ding S.J."/>
            <person name="Wang X.J."/>
            <person name="Zhu J.G."/>
            <person name="Ruan X.D."/>
            <person name="Zhao L."/>
            <person name="Wei J.T."/>
            <person name="Ye R.Z."/>
            <person name="Que T.C."/>
            <person name="Du C.H."/>
            <person name="Zhou Y.H."/>
            <person name="Cheng J.X."/>
            <person name="Dai P.F."/>
            <person name="Guo W.B."/>
            <person name="Han X.H."/>
            <person name="Huang E.J."/>
            <person name="Li L.F."/>
            <person name="Wei W."/>
            <person name="Gao Y.C."/>
            <person name="Liu J.Z."/>
            <person name="Shao H.Z."/>
            <person name="Wang X."/>
            <person name="Wang C.C."/>
            <person name="Yang T.C."/>
            <person name="Huo Q.B."/>
            <person name="Li W."/>
            <person name="Chen H.Y."/>
            <person name="Chen S.E."/>
            <person name="Zhou L.G."/>
            <person name="Ni X.B."/>
            <person name="Tian J.H."/>
            <person name="Sheng Y."/>
            <person name="Liu T."/>
            <person name="Pan Y.S."/>
            <person name="Xia L.Y."/>
            <person name="Li J."/>
            <person name="Zhao F."/>
            <person name="Cao W.C."/>
        </authorList>
    </citation>
    <scope>NUCLEOTIDE SEQUENCE [LARGE SCALE GENOMIC DNA]</scope>
    <source>
        <strain evidence="7">HaeL-2018</strain>
    </source>
</reference>
<dbReference type="SUPFAM" id="SSF49785">
    <property type="entry name" value="Galactose-binding domain-like"/>
    <property type="match status" value="1"/>
</dbReference>
<feature type="domain" description="Beta-galactosidase 1-like first all-beta" evidence="5">
    <location>
        <begin position="148"/>
        <end position="261"/>
    </location>
</feature>
<dbReference type="Gene3D" id="2.60.120.260">
    <property type="entry name" value="Galactose-binding domain-like"/>
    <property type="match status" value="2"/>
</dbReference>
<dbReference type="Proteomes" id="UP000821853">
    <property type="component" value="Chromosome 2"/>
</dbReference>
<dbReference type="VEuPathDB" id="VectorBase:HLOH_048147"/>
<evidence type="ECO:0000256" key="1">
    <source>
        <dbReference type="ARBA" id="ARBA00009809"/>
    </source>
</evidence>
<dbReference type="Pfam" id="PF01301">
    <property type="entry name" value="Glyco_hydro_35"/>
    <property type="match status" value="1"/>
</dbReference>
<dbReference type="Pfam" id="PF21467">
    <property type="entry name" value="BetaGal_gal-bd"/>
    <property type="match status" value="1"/>
</dbReference>
<proteinExistence type="inferred from homology"/>
<dbReference type="OMA" id="PSNWGKG"/>
<dbReference type="InterPro" id="IPR048913">
    <property type="entry name" value="BetaGal_gal-bd"/>
</dbReference>
<evidence type="ECO:0000259" key="4">
    <source>
        <dbReference type="Pfam" id="PF01301"/>
    </source>
</evidence>
<organism evidence="7 8">
    <name type="scientific">Haemaphysalis longicornis</name>
    <name type="common">Bush tick</name>
    <dbReference type="NCBI Taxonomy" id="44386"/>
    <lineage>
        <taxon>Eukaryota</taxon>
        <taxon>Metazoa</taxon>
        <taxon>Ecdysozoa</taxon>
        <taxon>Arthropoda</taxon>
        <taxon>Chelicerata</taxon>
        <taxon>Arachnida</taxon>
        <taxon>Acari</taxon>
        <taxon>Parasitiformes</taxon>
        <taxon>Ixodida</taxon>
        <taxon>Ixodoidea</taxon>
        <taxon>Ixodidae</taxon>
        <taxon>Haemaphysalinae</taxon>
        <taxon>Haemaphysalis</taxon>
    </lineage>
</organism>
<feature type="domain" description="Beta-galactosidase galactose-binding" evidence="6">
    <location>
        <begin position="289"/>
        <end position="348"/>
    </location>
</feature>
<evidence type="ECO:0000313" key="8">
    <source>
        <dbReference type="Proteomes" id="UP000821853"/>
    </source>
</evidence>
<dbReference type="OrthoDB" id="1657402at2759"/>
<dbReference type="PANTHER" id="PTHR23421">
    <property type="entry name" value="BETA-GALACTOSIDASE RELATED"/>
    <property type="match status" value="1"/>
</dbReference>
<dbReference type="InterPro" id="IPR001944">
    <property type="entry name" value="Glycoside_Hdrlase_35"/>
</dbReference>
<comment type="caution">
    <text evidence="7">The sequence shown here is derived from an EMBL/GenBank/DDBJ whole genome shotgun (WGS) entry which is preliminary data.</text>
</comment>
<dbReference type="GO" id="GO:0005975">
    <property type="term" value="P:carbohydrate metabolic process"/>
    <property type="evidence" value="ECO:0007669"/>
    <property type="project" value="InterPro"/>
</dbReference>
<dbReference type="AlphaFoldDB" id="A0A9J6FU66"/>
<name>A0A9J6FU66_HAELO</name>
<dbReference type="GO" id="GO:0004553">
    <property type="term" value="F:hydrolase activity, hydrolyzing O-glycosyl compounds"/>
    <property type="evidence" value="ECO:0007669"/>
    <property type="project" value="InterPro"/>
</dbReference>
<feature type="domain" description="Glycoside hydrolase 35 catalytic" evidence="4">
    <location>
        <begin position="2"/>
        <end position="98"/>
    </location>
</feature>
<dbReference type="InterPro" id="IPR031330">
    <property type="entry name" value="Gly_Hdrlase_35_cat"/>
</dbReference>
<evidence type="ECO:0000256" key="2">
    <source>
        <dbReference type="ARBA" id="ARBA00022801"/>
    </source>
</evidence>
<gene>
    <name evidence="7" type="ORF">HPB48_006217</name>
</gene>
<dbReference type="InterPro" id="IPR008979">
    <property type="entry name" value="Galactose-bd-like_sf"/>
</dbReference>
<keyword evidence="8" id="KW-1185">Reference proteome</keyword>
<evidence type="ECO:0000313" key="7">
    <source>
        <dbReference type="EMBL" id="KAH9366331.1"/>
    </source>
</evidence>
<dbReference type="EMBL" id="JABSTR010000004">
    <property type="protein sequence ID" value="KAH9366331.1"/>
    <property type="molecule type" value="Genomic_DNA"/>
</dbReference>
<sequence length="388" mass="44160">MKPGAPIVVAEYYTGWMDYWGWNHNPAFPPAVISTFEKMMENSANVIFYMFHGGTSFGFKAATSSESPLVTSYDYDAPIGEDGDPKNYYYALRKAIGKYIPLKSGELPKPTPKMQVDALPMQRCASLHDVMDHFRKKNWLKRATSRFPQTFEELGQDFGFLHYSTQVSVDVSGRHNLSMHGLRDRAQVFLRNETFRIMQDFGISTMENPKLSEMVTINKGDRLEILVENMGREDFGPGNRDFKGLRNVSVGNQFLTNWTTEAVPVTRNRDITELLHMLANAGEGDCKPPCFFYGSFKLNEGQERLDTFLDPWNYTKGIALVNGINVGRYWPRVGPQIRLYVPGVFLRPHPEENHLIMFELEGLQEGGKRGVRFTDRPHLTGDAGRAHP</sequence>
<comment type="similarity">
    <text evidence="1">Belongs to the glycosyl hydrolase 35 family.</text>
</comment>
<keyword evidence="3" id="KW-0326">Glycosidase</keyword>
<dbReference type="Pfam" id="PF21317">
    <property type="entry name" value="BetaGal_ABD_1"/>
    <property type="match status" value="1"/>
</dbReference>
<dbReference type="SUPFAM" id="SSF51445">
    <property type="entry name" value="(Trans)glycosidases"/>
    <property type="match status" value="1"/>
</dbReference>
<dbReference type="PRINTS" id="PR00742">
    <property type="entry name" value="GLHYDRLASE35"/>
</dbReference>
<keyword evidence="2" id="KW-0378">Hydrolase</keyword>
<dbReference type="InterPro" id="IPR017853">
    <property type="entry name" value="GH"/>
</dbReference>
<evidence type="ECO:0000259" key="5">
    <source>
        <dbReference type="Pfam" id="PF21317"/>
    </source>
</evidence>
<evidence type="ECO:0000259" key="6">
    <source>
        <dbReference type="Pfam" id="PF21467"/>
    </source>
</evidence>
<evidence type="ECO:0008006" key="9">
    <source>
        <dbReference type="Google" id="ProtNLM"/>
    </source>
</evidence>
<protein>
    <recommendedName>
        <fullName evidence="9">Beta-galactosidase</fullName>
    </recommendedName>
</protein>
<accession>A0A9J6FU66</accession>
<dbReference type="InterPro" id="IPR048912">
    <property type="entry name" value="BetaGal1-like_ABD1"/>
</dbReference>
<evidence type="ECO:0000256" key="3">
    <source>
        <dbReference type="ARBA" id="ARBA00023295"/>
    </source>
</evidence>